<dbReference type="GO" id="GO:0005509">
    <property type="term" value="F:calcium ion binding"/>
    <property type="evidence" value="ECO:0007669"/>
    <property type="project" value="InterPro"/>
</dbReference>
<dbReference type="Gramene" id="OGLUM12G02540.1">
    <property type="protein sequence ID" value="OGLUM12G02540.1"/>
    <property type="gene ID" value="OGLUM12G02540"/>
</dbReference>
<evidence type="ECO:0000256" key="16">
    <source>
        <dbReference type="ARBA" id="ARBA00023139"/>
    </source>
</evidence>
<keyword evidence="17" id="KW-0449">Lipoprotein</keyword>
<evidence type="ECO:0000256" key="3">
    <source>
        <dbReference type="ARBA" id="ARBA00004635"/>
    </source>
</evidence>
<evidence type="ECO:0000256" key="15">
    <source>
        <dbReference type="ARBA" id="ARBA00023136"/>
    </source>
</evidence>
<feature type="region of interest" description="Disordered" evidence="20">
    <location>
        <begin position="721"/>
        <end position="740"/>
    </location>
</feature>
<dbReference type="Gene3D" id="1.10.238.10">
    <property type="entry name" value="EF-hand"/>
    <property type="match status" value="2"/>
</dbReference>
<dbReference type="InterPro" id="IPR020846">
    <property type="entry name" value="MFS_dom"/>
</dbReference>
<proteinExistence type="inferred from homology"/>
<feature type="compositionally biased region" description="Acidic residues" evidence="20">
    <location>
        <begin position="880"/>
        <end position="898"/>
    </location>
</feature>
<dbReference type="Pfam" id="PF00400">
    <property type="entry name" value="WD40"/>
    <property type="match status" value="1"/>
</dbReference>
<dbReference type="Pfam" id="PF07690">
    <property type="entry name" value="MFS_1"/>
    <property type="match status" value="2"/>
</dbReference>
<keyword evidence="9 19" id="KW-0853">WD repeat</keyword>
<dbReference type="PROSITE" id="PS50082">
    <property type="entry name" value="WD_REPEATS_2"/>
    <property type="match status" value="2"/>
</dbReference>
<evidence type="ECO:0000256" key="1">
    <source>
        <dbReference type="ARBA" id="ARBA00003291"/>
    </source>
</evidence>
<dbReference type="Pfam" id="PF13499">
    <property type="entry name" value="EF-hand_7"/>
    <property type="match status" value="2"/>
</dbReference>
<keyword evidence="11" id="KW-0479">Metal-binding</keyword>
<evidence type="ECO:0000256" key="8">
    <source>
        <dbReference type="ARBA" id="ARBA00022481"/>
    </source>
</evidence>
<keyword evidence="10 21" id="KW-0812">Transmembrane</keyword>
<accession>A0A0E0BNI3</accession>
<dbReference type="InterPro" id="IPR011992">
    <property type="entry name" value="EF-hand-dom_pair"/>
</dbReference>
<feature type="domain" description="Major facilitator superfamily (MFS) profile" evidence="23">
    <location>
        <begin position="33"/>
        <end position="605"/>
    </location>
</feature>
<dbReference type="InterPro" id="IPR022052">
    <property type="entry name" value="Histone-bd_RBBP4-like_N"/>
</dbReference>
<reference evidence="24" key="2">
    <citation type="submission" date="2018-05" db="EMBL/GenBank/DDBJ databases">
        <title>OgluRS3 (Oryza glumaepatula Reference Sequence Version 3).</title>
        <authorList>
            <person name="Zhang J."/>
            <person name="Kudrna D."/>
            <person name="Lee S."/>
            <person name="Talag J."/>
            <person name="Welchert J."/>
            <person name="Wing R.A."/>
        </authorList>
    </citation>
    <scope>NUCLEOTIDE SEQUENCE [LARGE SCALE GENOMIC DNA]</scope>
</reference>
<dbReference type="InterPro" id="IPR001680">
    <property type="entry name" value="WD40_rpt"/>
</dbReference>
<dbReference type="PANTHER" id="PTHR23504:SF19">
    <property type="entry name" value="FACILITATOR SUPERFAMILY ANTIPORTER, PUTATIVE, EXPRESSED-RELATED"/>
    <property type="match status" value="1"/>
</dbReference>
<dbReference type="InterPro" id="IPR018247">
    <property type="entry name" value="EF_Hand_1_Ca_BS"/>
</dbReference>
<feature type="transmembrane region" description="Helical" evidence="21">
    <location>
        <begin position="580"/>
        <end position="601"/>
    </location>
</feature>
<protein>
    <recommendedName>
        <fullName evidence="26">Major facilitator superfamily (MFS) profile domain-containing protein</fullName>
    </recommendedName>
</protein>
<dbReference type="InterPro" id="IPR036322">
    <property type="entry name" value="WD40_repeat_dom_sf"/>
</dbReference>
<feature type="transmembrane region" description="Helical" evidence="21">
    <location>
        <begin position="105"/>
        <end position="124"/>
    </location>
</feature>
<evidence type="ECO:0000313" key="24">
    <source>
        <dbReference type="EnsemblPlants" id="OGLUM12G02540.1"/>
    </source>
</evidence>
<comment type="subcellular location">
    <subcellularLocation>
        <location evidence="3">Membrane</location>
        <topology evidence="3">Lipid-anchor</topology>
    </subcellularLocation>
    <subcellularLocation>
        <location evidence="2">Membrane</location>
        <topology evidence="2">Multi-pass membrane protein</topology>
    </subcellularLocation>
</comment>
<dbReference type="SMART" id="SM00054">
    <property type="entry name" value="EFh"/>
    <property type="match status" value="4"/>
</dbReference>
<feature type="repeat" description="WD" evidence="19">
    <location>
        <begin position="1098"/>
        <end position="1140"/>
    </location>
</feature>
<feature type="transmembrane region" description="Helical" evidence="21">
    <location>
        <begin position="130"/>
        <end position="149"/>
    </location>
</feature>
<feature type="transmembrane region" description="Helical" evidence="21">
    <location>
        <begin position="161"/>
        <end position="184"/>
    </location>
</feature>
<organism evidence="24">
    <name type="scientific">Oryza glumipatula</name>
    <dbReference type="NCBI Taxonomy" id="40148"/>
    <lineage>
        <taxon>Eukaryota</taxon>
        <taxon>Viridiplantae</taxon>
        <taxon>Streptophyta</taxon>
        <taxon>Embryophyta</taxon>
        <taxon>Tracheophyta</taxon>
        <taxon>Spermatophyta</taxon>
        <taxon>Magnoliopsida</taxon>
        <taxon>Liliopsida</taxon>
        <taxon>Poales</taxon>
        <taxon>Poaceae</taxon>
        <taxon>BOP clade</taxon>
        <taxon>Oryzoideae</taxon>
        <taxon>Oryzeae</taxon>
        <taxon>Oryzinae</taxon>
        <taxon>Oryza</taxon>
    </lineage>
</organism>
<evidence type="ECO:0000256" key="13">
    <source>
        <dbReference type="ARBA" id="ARBA00022837"/>
    </source>
</evidence>
<dbReference type="Proteomes" id="UP000026961">
    <property type="component" value="Chromosome 12"/>
</dbReference>
<evidence type="ECO:0000256" key="9">
    <source>
        <dbReference type="ARBA" id="ARBA00022574"/>
    </source>
</evidence>
<evidence type="ECO:0000259" key="23">
    <source>
        <dbReference type="PROSITE" id="PS50850"/>
    </source>
</evidence>
<dbReference type="EnsemblPlants" id="OGLUM12G02540.1">
    <property type="protein sequence ID" value="OGLUM12G02540.1"/>
    <property type="gene ID" value="OGLUM12G02540"/>
</dbReference>
<feature type="domain" description="EF-hand" evidence="22">
    <location>
        <begin position="1197"/>
        <end position="1232"/>
    </location>
</feature>
<feature type="domain" description="EF-hand" evidence="22">
    <location>
        <begin position="1306"/>
        <end position="1341"/>
    </location>
</feature>
<dbReference type="InterPro" id="IPR011701">
    <property type="entry name" value="MFS"/>
</dbReference>
<keyword evidence="14 21" id="KW-1133">Transmembrane helix</keyword>
<evidence type="ECO:0000259" key="22">
    <source>
        <dbReference type="PROSITE" id="PS50222"/>
    </source>
</evidence>
<feature type="transmembrane region" description="Helical" evidence="21">
    <location>
        <begin position="458"/>
        <end position="482"/>
    </location>
</feature>
<comment type="similarity">
    <text evidence="4">Belongs to the major facilitator superfamily.</text>
</comment>
<evidence type="ECO:0000256" key="14">
    <source>
        <dbReference type="ARBA" id="ARBA00022989"/>
    </source>
</evidence>
<dbReference type="eggNOG" id="KOG0027">
    <property type="taxonomic scope" value="Eukaryota"/>
</dbReference>
<dbReference type="SUPFAM" id="SSF47473">
    <property type="entry name" value="EF-hand"/>
    <property type="match status" value="1"/>
</dbReference>
<keyword evidence="12" id="KW-0677">Repeat</keyword>
<feature type="region of interest" description="Disordered" evidence="20">
    <location>
        <begin position="1344"/>
        <end position="1373"/>
    </location>
</feature>
<dbReference type="FunFam" id="1.10.238.10:FF:000398">
    <property type="entry name" value="Calmodulin-like protein 3"/>
    <property type="match status" value="1"/>
</dbReference>
<feature type="transmembrane region" description="Helical" evidence="21">
    <location>
        <begin position="340"/>
        <end position="365"/>
    </location>
</feature>
<name>A0A0E0BNI3_9ORYZ</name>
<dbReference type="SMART" id="SM00320">
    <property type="entry name" value="WD40"/>
    <property type="match status" value="5"/>
</dbReference>
<feature type="transmembrane region" description="Helical" evidence="21">
    <location>
        <begin position="71"/>
        <end position="93"/>
    </location>
</feature>
<feature type="transmembrane region" description="Helical" evidence="21">
    <location>
        <begin position="494"/>
        <end position="514"/>
    </location>
</feature>
<evidence type="ECO:0000256" key="19">
    <source>
        <dbReference type="PROSITE-ProRule" id="PRU00221"/>
    </source>
</evidence>
<feature type="region of interest" description="Disordered" evidence="20">
    <location>
        <begin position="873"/>
        <end position="900"/>
    </location>
</feature>
<dbReference type="Gene3D" id="2.130.10.10">
    <property type="entry name" value="YVTN repeat-like/Quinoprotein amine dehydrogenase"/>
    <property type="match status" value="1"/>
</dbReference>
<evidence type="ECO:0000256" key="12">
    <source>
        <dbReference type="ARBA" id="ARBA00022737"/>
    </source>
</evidence>
<comment type="function">
    <text evidence="1">Potential calcium sensor.</text>
</comment>
<dbReference type="PROSITE" id="PS00018">
    <property type="entry name" value="EF_HAND_1"/>
    <property type="match status" value="4"/>
</dbReference>
<feature type="transmembrane region" description="Helical" evidence="21">
    <location>
        <begin position="34"/>
        <end position="59"/>
    </location>
</feature>
<sequence>MAEPPATKVYHDGCPGCAIEQRKEEHKGIPYKEFLFVGITTLASSLPISSLFPFLYFMIRDLHVARTEEDIGFYAGFLGASYMIGRGFASILWGMVADRIGRKPVIIFSIFAVIVLNTLFGLSVKYWMAVTTRFLLGALNGLLAPIKAYSIEVCRAEHQALGLSIVSTAWGIGLVVGPAIGGYLAQPVKQYPHLFHEKSIFGRFPYLLPCLCISLFALLVLLSCIWLPETLHKHKGLEVGVETAEASTQESAESHQKSLFRNWPLMSSIITYCVFSLHDTAYSEIFSLWTVSDRKYGGLSFSSKDVGQVLAVAGASLLVYQLFIYGWVDKILGPINSTRIAAALSVPIIAAYPFMTHLSGIRLGVALYSAAMIKSVLAPQGQRGAANGIATTAMSLFKAVAPAGAGDQMVFLLLNLTESMSEEAPPSPVMRPVFYDGCPGCAMERKLESSQGIPYKEFFFVGITTIASSLPISSLFPFLYFMEHRRPACGKKGTRYWIIRWISCIATRFLLGALNGMLAPIKTYSIEVCRPEHQALGLSIVSTGWGIGLVVGPAIGGYFAQPAKQYPNIFSKSIFGRFPYFLPCLCISLIALVVLISCIWLPETLHKHKNTEGEIEMIDNSRSTLEEDSHKQKSLYKNWPLISSIIAYCVFTLHDTAYSEALSIPILAAYPFMTHLSGLRLGIALYLGTILKVTKSKRCCKWHIYDGNVILQGNCSSRSSLGPKNAKMQPSSQGSPPCPCAPPLPSSNLRPLFSSPPPLSFSPSCPSSLPPMGRKIKVKKKKASSKVWQPGVDTLEEGEELQFDPQAYNYLRGFNIGWPCLSFDVVRDQLGLVRSEFPHTLYGVAGTQAERASWNYIGIFKICNINGKKREPIPASAIDGDSDMDSESSSDEEDEAANEDTMPILHLKKVAHAGCVNRIRSMNQEPHICATWGDTGHVQVWDFSSFLNSLAESGAVAHNEDDRIHNHVPVKIFGGHKDEGYAIDWSPLVTGRLVSGDCNKCIHLWEPTSNSWNVDTNPFWSSTEADIFASCSSDRTISIWDIRTGKKPCISVRAHNADVNVISWNRLASCMIASGCDDGSFSIRDLRLIKDDSLVAHFEYHKHPITSVEWSPHEPSTLAVSSADHQLTIWDLSLEKDAEEEAEFRARMREQADAPEDLPPQLLFVHQGQKDLKELHWHPQIPKCNHGRQLMDHLTKEQIAEFREAFNLFDKDGDGTITSKELGTVMGSLGQSPTEAELKKMVEEVDADGSGSIEFEEFLGLLARKLRDTGAEDDIRDAFRVFDKDQNGFITPDELRHVMANLGDPLSDDELADMLHEADSDGDGQINYNEFLKVMMAKRRQNLMEGHGSGGHRSSNSHKKSGCCGPNSSCTIL</sequence>
<evidence type="ECO:0000313" key="25">
    <source>
        <dbReference type="Proteomes" id="UP000026961"/>
    </source>
</evidence>
<evidence type="ECO:0000256" key="6">
    <source>
        <dbReference type="ARBA" id="ARBA00009763"/>
    </source>
</evidence>
<dbReference type="GO" id="GO:0009705">
    <property type="term" value="C:plant-type vacuole membrane"/>
    <property type="evidence" value="ECO:0007669"/>
    <property type="project" value="UniProtKB-ARBA"/>
</dbReference>
<dbReference type="eggNOG" id="KOG0302">
    <property type="taxonomic scope" value="Eukaryota"/>
</dbReference>
<feature type="domain" description="EF-hand" evidence="22">
    <location>
        <begin position="1233"/>
        <end position="1268"/>
    </location>
</feature>
<evidence type="ECO:0000256" key="17">
    <source>
        <dbReference type="ARBA" id="ARBA00023288"/>
    </source>
</evidence>
<feature type="transmembrane region" description="Helical" evidence="21">
    <location>
        <begin position="309"/>
        <end position="328"/>
    </location>
</feature>
<feature type="domain" description="EF-hand" evidence="22">
    <location>
        <begin position="1270"/>
        <end position="1305"/>
    </location>
</feature>
<dbReference type="eggNOG" id="KOG2615">
    <property type="taxonomic scope" value="Eukaryota"/>
</dbReference>
<dbReference type="SUPFAM" id="SSF50978">
    <property type="entry name" value="WD40 repeat-like"/>
    <property type="match status" value="1"/>
</dbReference>
<evidence type="ECO:0000256" key="5">
    <source>
        <dbReference type="ARBA" id="ARBA00009341"/>
    </source>
</evidence>
<dbReference type="PROSITE" id="PS50850">
    <property type="entry name" value="MFS"/>
    <property type="match status" value="1"/>
</dbReference>
<comment type="similarity">
    <text evidence="5">Belongs to the WD repeat RBAP46/RBAP48/MSI1 family.</text>
</comment>
<reference evidence="24" key="1">
    <citation type="submission" date="2015-04" db="UniProtKB">
        <authorList>
            <consortium name="EnsemblPlants"/>
        </authorList>
    </citation>
    <scope>IDENTIFICATION</scope>
</reference>
<dbReference type="FunFam" id="1.10.238.10:FF:000251">
    <property type="entry name" value="Calmodulin-related protein 97A"/>
    <property type="match status" value="1"/>
</dbReference>
<evidence type="ECO:0008006" key="26">
    <source>
        <dbReference type="Google" id="ProtNLM"/>
    </source>
</evidence>
<keyword evidence="18" id="KW-0636">Prenylation</keyword>
<evidence type="ECO:0000256" key="20">
    <source>
        <dbReference type="SAM" id="MobiDB-lite"/>
    </source>
</evidence>
<evidence type="ECO:0000256" key="18">
    <source>
        <dbReference type="ARBA" id="ARBA00023289"/>
    </source>
</evidence>
<evidence type="ECO:0000256" key="11">
    <source>
        <dbReference type="ARBA" id="ARBA00022723"/>
    </source>
</evidence>
<feature type="repeat" description="WD" evidence="19">
    <location>
        <begin position="1022"/>
        <end position="1046"/>
    </location>
</feature>
<dbReference type="PANTHER" id="PTHR23504">
    <property type="entry name" value="MAJOR FACILITATOR SUPERFAMILY DOMAIN-CONTAINING PROTEIN 10"/>
    <property type="match status" value="1"/>
</dbReference>
<evidence type="ECO:0000256" key="21">
    <source>
        <dbReference type="SAM" id="Phobius"/>
    </source>
</evidence>
<dbReference type="CDD" id="cd00051">
    <property type="entry name" value="EFh"/>
    <property type="match status" value="2"/>
</dbReference>
<dbReference type="Gene3D" id="1.20.1250.20">
    <property type="entry name" value="MFS general substrate transporter like domains"/>
    <property type="match status" value="2"/>
</dbReference>
<keyword evidence="8" id="KW-0488">Methylation</keyword>
<feature type="transmembrane region" description="Helical" evidence="21">
    <location>
        <begin position="204"/>
        <end position="227"/>
    </location>
</feature>
<evidence type="ECO:0000256" key="7">
    <source>
        <dbReference type="ARBA" id="ARBA00022448"/>
    </source>
</evidence>
<dbReference type="CDD" id="cd17330">
    <property type="entry name" value="MFS_SLC46_TetA_like"/>
    <property type="match status" value="1"/>
</dbReference>
<dbReference type="SUPFAM" id="SSF103473">
    <property type="entry name" value="MFS general substrate transporter"/>
    <property type="match status" value="2"/>
</dbReference>
<dbReference type="InterPro" id="IPR002048">
    <property type="entry name" value="EF_hand_dom"/>
</dbReference>
<dbReference type="InterPro" id="IPR015943">
    <property type="entry name" value="WD40/YVTN_repeat-like_dom_sf"/>
</dbReference>
<feature type="transmembrane region" description="Helical" evidence="21">
    <location>
        <begin position="535"/>
        <end position="560"/>
    </location>
</feature>
<dbReference type="GO" id="GO:0022857">
    <property type="term" value="F:transmembrane transporter activity"/>
    <property type="evidence" value="ECO:0007669"/>
    <property type="project" value="InterPro"/>
</dbReference>
<keyword evidence="16" id="KW-0564">Palmitate</keyword>
<dbReference type="STRING" id="40148.A0A0E0BNI3"/>
<comment type="similarity">
    <text evidence="6">Belongs to the calmodulin family.</text>
</comment>
<keyword evidence="25" id="KW-1185">Reference proteome</keyword>
<evidence type="ECO:0000256" key="2">
    <source>
        <dbReference type="ARBA" id="ARBA00004141"/>
    </source>
</evidence>
<dbReference type="PROSITE" id="PS50294">
    <property type="entry name" value="WD_REPEATS_REGION"/>
    <property type="match status" value="1"/>
</dbReference>
<dbReference type="PROSITE" id="PS50222">
    <property type="entry name" value="EF_HAND_2"/>
    <property type="match status" value="4"/>
</dbReference>
<evidence type="ECO:0000256" key="10">
    <source>
        <dbReference type="ARBA" id="ARBA00022692"/>
    </source>
</evidence>
<keyword evidence="13" id="KW-0106">Calcium</keyword>
<dbReference type="InterPro" id="IPR036259">
    <property type="entry name" value="MFS_trans_sf"/>
</dbReference>
<keyword evidence="15 21" id="KW-0472">Membrane</keyword>
<dbReference type="Pfam" id="PF12265">
    <property type="entry name" value="CAF1C_H4-bd"/>
    <property type="match status" value="1"/>
</dbReference>
<evidence type="ECO:0000256" key="4">
    <source>
        <dbReference type="ARBA" id="ARBA00008335"/>
    </source>
</evidence>
<keyword evidence="7" id="KW-0813">Transport</keyword>
<dbReference type="FunFam" id="1.20.1250.20:FF:000301">
    <property type="entry name" value="Protein ZINC INDUCED FACILITATOR-LIKE 1"/>
    <property type="match status" value="1"/>
</dbReference>